<dbReference type="Pfam" id="PF23743">
    <property type="entry name" value="Beta-prop_BBS7"/>
    <property type="match status" value="1"/>
</dbReference>
<evidence type="ECO:0000313" key="8">
    <source>
        <dbReference type="Proteomes" id="UP000051952"/>
    </source>
</evidence>
<evidence type="ECO:0000259" key="5">
    <source>
        <dbReference type="Pfam" id="PF23361"/>
    </source>
</evidence>
<keyword evidence="1" id="KW-0175">Coiled coil</keyword>
<dbReference type="SUPFAM" id="SSF50978">
    <property type="entry name" value="WD40 repeat-like"/>
    <property type="match status" value="1"/>
</dbReference>
<dbReference type="GO" id="GO:0034464">
    <property type="term" value="C:BBSome"/>
    <property type="evidence" value="ECO:0007669"/>
    <property type="project" value="TreeGrafter"/>
</dbReference>
<evidence type="ECO:0000313" key="7">
    <source>
        <dbReference type="EMBL" id="CUG55727.1"/>
    </source>
</evidence>
<reference evidence="8" key="1">
    <citation type="submission" date="2015-09" db="EMBL/GenBank/DDBJ databases">
        <authorList>
            <consortium name="Pathogen Informatics"/>
        </authorList>
    </citation>
    <scope>NUCLEOTIDE SEQUENCE [LARGE SCALE GENOMIC DNA]</scope>
    <source>
        <strain evidence="8">Lake Konstanz</strain>
    </source>
</reference>
<keyword evidence="8" id="KW-1185">Reference proteome</keyword>
<dbReference type="InterPro" id="IPR056332">
    <property type="entry name" value="Beta-prop_BBS7"/>
</dbReference>
<dbReference type="Pfam" id="PF23361">
    <property type="entry name" value="BBS7_pf"/>
    <property type="match status" value="1"/>
</dbReference>
<feature type="domain" description="BBS7 helical hairpin" evidence="3">
    <location>
        <begin position="711"/>
        <end position="825"/>
    </location>
</feature>
<dbReference type="GO" id="GO:0060271">
    <property type="term" value="P:cilium assembly"/>
    <property type="evidence" value="ECO:0007669"/>
    <property type="project" value="TreeGrafter"/>
</dbReference>
<dbReference type="InterPro" id="IPR056333">
    <property type="entry name" value="BBS7_pf_dom"/>
</dbReference>
<feature type="domain" description="BBS7 GAE" evidence="4">
    <location>
        <begin position="487"/>
        <end position="593"/>
    </location>
</feature>
<feature type="region of interest" description="Disordered" evidence="2">
    <location>
        <begin position="836"/>
        <end position="870"/>
    </location>
</feature>
<dbReference type="EMBL" id="CYKH01000871">
    <property type="protein sequence ID" value="CUG55727.1"/>
    <property type="molecule type" value="Genomic_DNA"/>
</dbReference>
<dbReference type="GO" id="GO:0036064">
    <property type="term" value="C:ciliary basal body"/>
    <property type="evidence" value="ECO:0007669"/>
    <property type="project" value="TreeGrafter"/>
</dbReference>
<dbReference type="OrthoDB" id="414590at2759"/>
<feature type="compositionally biased region" description="Polar residues" evidence="2">
    <location>
        <begin position="860"/>
        <end position="870"/>
    </location>
</feature>
<dbReference type="PANTHER" id="PTHR16074">
    <property type="entry name" value="BARDET-BIEDL SYNDROME 7 PROTEIN"/>
    <property type="match status" value="1"/>
</dbReference>
<dbReference type="InterPro" id="IPR056335">
    <property type="entry name" value="BBS7_hairpin"/>
</dbReference>
<protein>
    <recommendedName>
        <fullName evidence="9">Bardet-Biedl syndrome 7 protein</fullName>
    </recommendedName>
</protein>
<evidence type="ECO:0000259" key="3">
    <source>
        <dbReference type="Pfam" id="PF23349"/>
    </source>
</evidence>
<accession>A0A0S4IYJ2</accession>
<dbReference type="AlphaFoldDB" id="A0A0S4IYJ2"/>
<gene>
    <name evidence="7" type="ORF">BSAL_81275</name>
</gene>
<proteinExistence type="predicted"/>
<evidence type="ECO:0000259" key="6">
    <source>
        <dbReference type="Pfam" id="PF23743"/>
    </source>
</evidence>
<sequence>MLGTTQSLMDFRRHELLTRSSTSRGCLAVFPQGKKSRQRVAVGDSSGSVTVFTIGKHHEIQTQFETPVGPKAVSRVTLYDDQLFFVAGPQICAFSKKGKLFFGFESNMTESARSFQIDTPFIFAGGEYVLTTFKEVNEVGYFMSPDRINEMLYHRHRDANNDEPMTSNYHMYLGCNDRVLRTVLGNQIIAEAGCEAPISAMSFAEDARGKDLVYGTSNGSLGAFRITKGDELARKYSLIPDSRLGSVTSIACTDINRDGTADVILGREDGAVEVHALSLHADNAAPLRMWTANVGEYVTTVATGMITQTDRDEVLVNTFSGKVISFTLSDADVDISNVLPKLMVARAPDLPTAQEVIKTVKAELKNAAALQQPTVADAPVVKIAERPLPVADSPAVVDKPVSGGTLTVLAPHRPQPITQEFLPKSKQSSPTAHDSGPSQLEILHSQVTDMRSQIEKLQAAVDLKRQEFATISGVAEASKVRAVTSEFSIRESFSLDNAAVMTLTIEADVPLKFVGVQCDVSLELLDSESVVTPCQGAIGRDAVETKMLCTLQPAEGRNNRVHVKVRSQEGHGGSIKAYVVCEAQPRSAQTRVFQIRPLCLHIRVVESEVDWASLPLSTLTIQGNFTMRDMHGWLLNTLPEIPEVLTSSSLTNSLFFRNTFQQTALSVRYVKGEAEFNSDSLTTLSILKDCITREATARKIQIRLQHNMRKESILRHLQLLHPLIGYQSSLVAKQKFIEALKEIESQDEEAASTLAPEYRQILADAQKIESEIKLQPQRHQFLKEIALTLFKDKSILFGENATQARTTELDNLLNQYDPQAVENFFGVGSDFIASQSTEPQLAPQPHEGLIATAPPETPNEETLSTRRLST</sequence>
<evidence type="ECO:0008006" key="9">
    <source>
        <dbReference type="Google" id="ProtNLM"/>
    </source>
</evidence>
<dbReference type="GO" id="GO:0005930">
    <property type="term" value="C:axoneme"/>
    <property type="evidence" value="ECO:0007669"/>
    <property type="project" value="TreeGrafter"/>
</dbReference>
<dbReference type="Pfam" id="PF23349">
    <property type="entry name" value="BBS7_hp"/>
    <property type="match status" value="1"/>
</dbReference>
<dbReference type="GO" id="GO:0016020">
    <property type="term" value="C:membrane"/>
    <property type="evidence" value="ECO:0007669"/>
    <property type="project" value="TreeGrafter"/>
</dbReference>
<dbReference type="GO" id="GO:0008104">
    <property type="term" value="P:intracellular protein localization"/>
    <property type="evidence" value="ECO:0007669"/>
    <property type="project" value="TreeGrafter"/>
</dbReference>
<feature type="domain" description="BBS7 beta-propeller" evidence="6">
    <location>
        <begin position="29"/>
        <end position="327"/>
    </location>
</feature>
<dbReference type="OMA" id="KGEGCFK"/>
<dbReference type="InterPro" id="IPR036322">
    <property type="entry name" value="WD40_repeat_dom_sf"/>
</dbReference>
<feature type="domain" description="BBS7 platform" evidence="5">
    <location>
        <begin position="612"/>
        <end position="706"/>
    </location>
</feature>
<organism evidence="7 8">
    <name type="scientific">Bodo saltans</name>
    <name type="common">Flagellated protozoan</name>
    <dbReference type="NCBI Taxonomy" id="75058"/>
    <lineage>
        <taxon>Eukaryota</taxon>
        <taxon>Discoba</taxon>
        <taxon>Euglenozoa</taxon>
        <taxon>Kinetoplastea</taxon>
        <taxon>Metakinetoplastina</taxon>
        <taxon>Eubodonida</taxon>
        <taxon>Bodonidae</taxon>
        <taxon>Bodo</taxon>
    </lineage>
</organism>
<evidence type="ECO:0000256" key="2">
    <source>
        <dbReference type="SAM" id="MobiDB-lite"/>
    </source>
</evidence>
<dbReference type="Proteomes" id="UP000051952">
    <property type="component" value="Unassembled WGS sequence"/>
</dbReference>
<evidence type="ECO:0000259" key="4">
    <source>
        <dbReference type="Pfam" id="PF23360"/>
    </source>
</evidence>
<dbReference type="PANTHER" id="PTHR16074:SF4">
    <property type="entry name" value="BARDET-BIEDL SYNDROME 7 PROTEIN"/>
    <property type="match status" value="1"/>
</dbReference>
<dbReference type="Pfam" id="PF23360">
    <property type="entry name" value="BBS7_GAE"/>
    <property type="match status" value="1"/>
</dbReference>
<dbReference type="VEuPathDB" id="TriTrypDB:BSAL_81275"/>
<feature type="coiled-coil region" evidence="1">
    <location>
        <begin position="440"/>
        <end position="467"/>
    </location>
</feature>
<dbReference type="InterPro" id="IPR056334">
    <property type="entry name" value="BBS7_GAE_dom"/>
</dbReference>
<evidence type="ECO:0000256" key="1">
    <source>
        <dbReference type="SAM" id="Coils"/>
    </source>
</evidence>
<name>A0A0S4IYJ2_BODSA</name>